<comment type="cofactor">
    <cofactor evidence="1">
        <name>Mg(2+)</name>
        <dbReference type="ChEBI" id="CHEBI:18420"/>
    </cofactor>
</comment>
<evidence type="ECO:0000256" key="1">
    <source>
        <dbReference type="ARBA" id="ARBA00001946"/>
    </source>
</evidence>
<protein>
    <submittedName>
        <fullName evidence="4">HAD family hydrolase</fullName>
    </submittedName>
</protein>
<comment type="caution">
    <text evidence="4">The sequence shown here is derived from an EMBL/GenBank/DDBJ whole genome shotgun (WGS) entry which is preliminary data.</text>
</comment>
<organism evidence="4 5">
    <name type="scientific">Paenibacillus oceani</name>
    <dbReference type="NCBI Taxonomy" id="2772510"/>
    <lineage>
        <taxon>Bacteria</taxon>
        <taxon>Bacillati</taxon>
        <taxon>Bacillota</taxon>
        <taxon>Bacilli</taxon>
        <taxon>Bacillales</taxon>
        <taxon>Paenibacillaceae</taxon>
        <taxon>Paenibacillus</taxon>
    </lineage>
</organism>
<dbReference type="PANTHER" id="PTHR46470:SF4">
    <property type="entry name" value="5-AMINO-6-(5-PHOSPHO-D-RIBITYLAMINO)URACIL PHOSPHATASE YIGB"/>
    <property type="match status" value="1"/>
</dbReference>
<dbReference type="PRINTS" id="PR00413">
    <property type="entry name" value="HADHALOGNASE"/>
</dbReference>
<dbReference type="InterPro" id="IPR006439">
    <property type="entry name" value="HAD-SF_hydro_IA"/>
</dbReference>
<name>A0A927H2Z5_9BACL</name>
<dbReference type="InterPro" id="IPR051400">
    <property type="entry name" value="HAD-like_hydrolase"/>
</dbReference>
<dbReference type="SUPFAM" id="SSF56784">
    <property type="entry name" value="HAD-like"/>
    <property type="match status" value="1"/>
</dbReference>
<dbReference type="Proteomes" id="UP000639396">
    <property type="component" value="Unassembled WGS sequence"/>
</dbReference>
<dbReference type="AlphaFoldDB" id="A0A927H2Z5"/>
<dbReference type="GO" id="GO:0016787">
    <property type="term" value="F:hydrolase activity"/>
    <property type="evidence" value="ECO:0007669"/>
    <property type="project" value="UniProtKB-KW"/>
</dbReference>
<dbReference type="Pfam" id="PF00702">
    <property type="entry name" value="Hydrolase"/>
    <property type="match status" value="1"/>
</dbReference>
<dbReference type="NCBIfam" id="TIGR01549">
    <property type="entry name" value="HAD-SF-IA-v1"/>
    <property type="match status" value="1"/>
</dbReference>
<accession>A0A927H2Z5</accession>
<keyword evidence="3" id="KW-0460">Magnesium</keyword>
<keyword evidence="5" id="KW-1185">Reference proteome</keyword>
<dbReference type="PANTHER" id="PTHR46470">
    <property type="entry name" value="N-ACYLNEURAMINATE-9-PHOSPHATASE"/>
    <property type="match status" value="1"/>
</dbReference>
<dbReference type="Gene3D" id="3.40.50.1000">
    <property type="entry name" value="HAD superfamily/HAD-like"/>
    <property type="match status" value="1"/>
</dbReference>
<dbReference type="SFLD" id="SFLDG01129">
    <property type="entry name" value="C1.5:_HAD__Beta-PGM__Phosphata"/>
    <property type="match status" value="1"/>
</dbReference>
<dbReference type="NCBIfam" id="TIGR01509">
    <property type="entry name" value="HAD-SF-IA-v3"/>
    <property type="match status" value="1"/>
</dbReference>
<dbReference type="EMBL" id="JACXJA010000069">
    <property type="protein sequence ID" value="MBD2866761.1"/>
    <property type="molecule type" value="Genomic_DNA"/>
</dbReference>
<dbReference type="InterPro" id="IPR036412">
    <property type="entry name" value="HAD-like_sf"/>
</dbReference>
<evidence type="ECO:0000313" key="5">
    <source>
        <dbReference type="Proteomes" id="UP000639396"/>
    </source>
</evidence>
<dbReference type="GO" id="GO:0044281">
    <property type="term" value="P:small molecule metabolic process"/>
    <property type="evidence" value="ECO:0007669"/>
    <property type="project" value="UniProtKB-ARBA"/>
</dbReference>
<keyword evidence="2 4" id="KW-0378">Hydrolase</keyword>
<proteinExistence type="predicted"/>
<dbReference type="SFLD" id="SFLDS00003">
    <property type="entry name" value="Haloacid_Dehalogenase"/>
    <property type="match status" value="1"/>
</dbReference>
<evidence type="ECO:0000313" key="4">
    <source>
        <dbReference type="EMBL" id="MBD2866761.1"/>
    </source>
</evidence>
<dbReference type="InterPro" id="IPR023214">
    <property type="entry name" value="HAD_sf"/>
</dbReference>
<reference evidence="4" key="1">
    <citation type="submission" date="2020-09" db="EMBL/GenBank/DDBJ databases">
        <title>A novel bacterium of genus Paenibacillus, isolated from South China Sea.</title>
        <authorList>
            <person name="Huang H."/>
            <person name="Mo K."/>
            <person name="Hu Y."/>
        </authorList>
    </citation>
    <scope>NUCLEOTIDE SEQUENCE</scope>
    <source>
        <strain evidence="4">IB182363</strain>
    </source>
</reference>
<sequence>MIGNTEAVLFDLFETLISEYEGGVRKVDRTGRNDAARLGLEHDVYRREWGARHRRRMTGEFSDYKAVMRHILEGQRATINEQELHKMYEERIAEKKAAFTGIDPEVIALLDKLKRDKIAIGLISNCTEEEVRGWQTSGLASYFDTVLFSYEANCAKPDPAIYLLACERLNVKPDQCLFIGDGGSDELNGASRAGMRACQAVWYLPESMREKTYGCPQLVRPMQVMQAVAGQLE</sequence>
<evidence type="ECO:0000256" key="3">
    <source>
        <dbReference type="ARBA" id="ARBA00022842"/>
    </source>
</evidence>
<gene>
    <name evidence="4" type="ORF">IDH45_32810</name>
</gene>
<evidence type="ECO:0000256" key="2">
    <source>
        <dbReference type="ARBA" id="ARBA00022801"/>
    </source>
</evidence>
<dbReference type="RefSeq" id="WP_190932376.1">
    <property type="nucleotide sequence ID" value="NZ_JACXJA010000069.1"/>
</dbReference>